<feature type="compositionally biased region" description="Low complexity" evidence="14">
    <location>
        <begin position="32"/>
        <end position="47"/>
    </location>
</feature>
<gene>
    <name evidence="17" type="ORF">AUCHE_09_00820</name>
</gene>
<accession>K6W9F4</accession>
<keyword evidence="9" id="KW-0204">Cytolysis</keyword>
<comment type="subcellular location">
    <subcellularLocation>
        <location evidence="1">Host membrane</location>
        <topology evidence="1">Multi-pass membrane protein</topology>
    </subcellularLocation>
    <subcellularLocation>
        <location evidence="2">Secreted</location>
    </subcellularLocation>
</comment>
<evidence type="ECO:0000256" key="2">
    <source>
        <dbReference type="ARBA" id="ARBA00004613"/>
    </source>
</evidence>
<dbReference type="InterPro" id="IPR036363">
    <property type="entry name" value="Thiol_cytolysin_ab_sf"/>
</dbReference>
<dbReference type="Gene3D" id="2.60.40.1430">
    <property type="entry name" value="Perfringolysin, domain 4"/>
    <property type="match status" value="1"/>
</dbReference>
<evidence type="ECO:0000256" key="4">
    <source>
        <dbReference type="ARBA" id="ARBA00022452"/>
    </source>
</evidence>
<keyword evidence="11" id="KW-0843">Virulence</keyword>
<evidence type="ECO:0000256" key="13">
    <source>
        <dbReference type="ARBA" id="ARBA00023136"/>
    </source>
</evidence>
<proteinExistence type="inferred from homology"/>
<dbReference type="AlphaFoldDB" id="K6W9F4"/>
<dbReference type="RefSeq" id="WP_006503232.1">
    <property type="nucleotide sequence ID" value="NZ_BAGZ01000009.1"/>
</dbReference>
<keyword evidence="12" id="KW-0446">Lipid-binding</keyword>
<dbReference type="EMBL" id="BAGZ01000009">
    <property type="protein sequence ID" value="GAB78477.1"/>
    <property type="molecule type" value="Genomic_DNA"/>
</dbReference>
<keyword evidence="13" id="KW-0472">Membrane</keyword>
<keyword evidence="18" id="KW-1185">Reference proteome</keyword>
<evidence type="ECO:0000256" key="12">
    <source>
        <dbReference type="ARBA" id="ARBA00023121"/>
    </source>
</evidence>
<dbReference type="GO" id="GO:0015485">
    <property type="term" value="F:cholesterol binding"/>
    <property type="evidence" value="ECO:0007669"/>
    <property type="project" value="InterPro"/>
</dbReference>
<evidence type="ECO:0000256" key="5">
    <source>
        <dbReference type="ARBA" id="ARBA00022525"/>
    </source>
</evidence>
<evidence type="ECO:0000256" key="1">
    <source>
        <dbReference type="ARBA" id="ARBA00004301"/>
    </source>
</evidence>
<dbReference type="Proteomes" id="UP000008495">
    <property type="component" value="Unassembled WGS sequence"/>
</dbReference>
<dbReference type="InterPro" id="IPR001869">
    <property type="entry name" value="Thiol_cytolysin"/>
</dbReference>
<feature type="chain" id="PRO_5003895766" description="Thiol-activated cytolysin C-terminal domain-containing protein" evidence="15">
    <location>
        <begin position="32"/>
        <end position="525"/>
    </location>
</feature>
<dbReference type="STRING" id="100225.SAMN05421595_2747"/>
<keyword evidence="6" id="KW-0800">Toxin</keyword>
<evidence type="ECO:0000256" key="6">
    <source>
        <dbReference type="ARBA" id="ARBA00022656"/>
    </source>
</evidence>
<dbReference type="GO" id="GO:0090729">
    <property type="term" value="F:toxin activity"/>
    <property type="evidence" value="ECO:0007669"/>
    <property type="project" value="UniProtKB-KW"/>
</dbReference>
<evidence type="ECO:0000256" key="7">
    <source>
        <dbReference type="ARBA" id="ARBA00022692"/>
    </source>
</evidence>
<dbReference type="InterPro" id="IPR035390">
    <property type="entry name" value="Thiol_cytolys_C"/>
</dbReference>
<dbReference type="Gene3D" id="3.90.840.10">
    <property type="entry name" value="Thiol-activated cytolysin superfamily/Thiol-activated cytolysin, alpha-beta domain"/>
    <property type="match status" value="1"/>
</dbReference>
<evidence type="ECO:0000256" key="10">
    <source>
        <dbReference type="ARBA" id="ARBA00022870"/>
    </source>
</evidence>
<name>K6W9F4_9MICO</name>
<feature type="domain" description="Thiol-activated cytolysin C-terminal" evidence="16">
    <location>
        <begin position="412"/>
        <end position="512"/>
    </location>
</feature>
<dbReference type="Gene3D" id="3.40.30.40">
    <property type="entry name" value="Perfringolysin"/>
    <property type="match status" value="1"/>
</dbReference>
<dbReference type="GO" id="GO:0033644">
    <property type="term" value="C:host cell membrane"/>
    <property type="evidence" value="ECO:0007669"/>
    <property type="project" value="UniProtKB-SubCell"/>
</dbReference>
<keyword evidence="10" id="KW-1043">Host membrane</keyword>
<comment type="caution">
    <text evidence="17">The sequence shown here is derived from an EMBL/GenBank/DDBJ whole genome shotgun (WGS) entry which is preliminary data.</text>
</comment>
<protein>
    <recommendedName>
        <fullName evidence="16">Thiol-activated cytolysin C-terminal domain-containing protein</fullName>
    </recommendedName>
</protein>
<evidence type="ECO:0000256" key="3">
    <source>
        <dbReference type="ARBA" id="ARBA00008503"/>
    </source>
</evidence>
<dbReference type="Pfam" id="PF01289">
    <property type="entry name" value="Thiol_cytolysin"/>
    <property type="match status" value="1"/>
</dbReference>
<evidence type="ECO:0000256" key="15">
    <source>
        <dbReference type="SAM" id="SignalP"/>
    </source>
</evidence>
<evidence type="ECO:0000256" key="11">
    <source>
        <dbReference type="ARBA" id="ARBA00023026"/>
    </source>
</evidence>
<evidence type="ECO:0000313" key="17">
    <source>
        <dbReference type="EMBL" id="GAB78477.1"/>
    </source>
</evidence>
<organism evidence="17 18">
    <name type="scientific">Austwickia chelonae NBRC 105200</name>
    <dbReference type="NCBI Taxonomy" id="1184607"/>
    <lineage>
        <taxon>Bacteria</taxon>
        <taxon>Bacillati</taxon>
        <taxon>Actinomycetota</taxon>
        <taxon>Actinomycetes</taxon>
        <taxon>Micrococcales</taxon>
        <taxon>Dermatophilaceae</taxon>
        <taxon>Austwickia</taxon>
    </lineage>
</organism>
<dbReference type="InterPro" id="IPR036359">
    <property type="entry name" value="Thiol_cytolysin_sf"/>
</dbReference>
<dbReference type="Gene3D" id="3.30.1040.20">
    <property type="match status" value="1"/>
</dbReference>
<evidence type="ECO:0000259" key="16">
    <source>
        <dbReference type="Pfam" id="PF17440"/>
    </source>
</evidence>
<keyword evidence="4" id="KW-1134">Transmembrane beta strand</keyword>
<feature type="signal peptide" evidence="15">
    <location>
        <begin position="1"/>
        <end position="31"/>
    </location>
</feature>
<keyword evidence="15" id="KW-0732">Signal</keyword>
<evidence type="ECO:0000256" key="14">
    <source>
        <dbReference type="SAM" id="MobiDB-lite"/>
    </source>
</evidence>
<keyword evidence="5" id="KW-0964">Secreted</keyword>
<feature type="region of interest" description="Disordered" evidence="14">
    <location>
        <begin position="32"/>
        <end position="53"/>
    </location>
</feature>
<dbReference type="GO" id="GO:0005576">
    <property type="term" value="C:extracellular region"/>
    <property type="evidence" value="ECO:0007669"/>
    <property type="project" value="UniProtKB-SubCell"/>
</dbReference>
<dbReference type="OrthoDB" id="1875540at2"/>
<evidence type="ECO:0000256" key="8">
    <source>
        <dbReference type="ARBA" id="ARBA00022735"/>
    </source>
</evidence>
<evidence type="ECO:0000256" key="9">
    <source>
        <dbReference type="ARBA" id="ARBA00022852"/>
    </source>
</evidence>
<evidence type="ECO:0000313" key="18">
    <source>
        <dbReference type="Proteomes" id="UP000008495"/>
    </source>
</evidence>
<dbReference type="Pfam" id="PF17440">
    <property type="entry name" value="Thiol_cytolys_C"/>
    <property type="match status" value="1"/>
</dbReference>
<keyword evidence="7" id="KW-0812">Transmembrane</keyword>
<sequence>MTITFSPSKASATLASLVVTVALTAPVASYAAPMSSSPAPLAAPAAARGCSDDETNSYVRGLNYKPEDVLKRDGEKITNPPKSEGEMKDGVFRVITKNRRTISNKSTDIAATNSTASTIYPGALLLGDKNFVENQPTIINMERKPLTMSVNLPGMDGKANSETVKNPTRSDTNGSLNTLLERWNKDYAPKYPNPPATMQYNETMAYTQDQLIAKFGVGSAVPITKLGVDFTGIREGKKQTSVVSFKQIFYTASVNDPGSPSDMIGHSVCGKGLKERGVNASAPPLYVSSVSYGRQMYVKLETSSTSSKVEAAFKAIVKGVDISGNVEYQKILANSNFRAIVLGGSSKGQSEVITGKLSELKKVINADANYSRTNPGVPISYTAKFLKDNSQAAVHNNSEYVETKVTTYRNGKINLAHKGGYVARFKVGWDEIAYENGEEKKTRKEWDGNGKNRTAPFNTVIPLPANARNITVFAEEATGLAWEPWRTVRDDKDLPLTKERNIAIWGTTLHPKSDNKVPEDKTPED</sequence>
<comment type="similarity">
    <text evidence="3">Belongs to the cholesterol-dependent cytolysin family.</text>
</comment>
<reference evidence="17 18" key="1">
    <citation type="submission" date="2012-08" db="EMBL/GenBank/DDBJ databases">
        <title>Whole genome shotgun sequence of Austwickia chelonae NBRC 105200.</title>
        <authorList>
            <person name="Yoshida I."/>
            <person name="Hosoyama A."/>
            <person name="Tsuchikane K."/>
            <person name="Katsumata H."/>
            <person name="Ando Y."/>
            <person name="Ohji S."/>
            <person name="Hamada M."/>
            <person name="Tamura T."/>
            <person name="Yamazoe A."/>
            <person name="Yamazaki S."/>
            <person name="Fujita N."/>
        </authorList>
    </citation>
    <scope>NUCLEOTIDE SEQUENCE [LARGE SCALE GENOMIC DNA]</scope>
    <source>
        <strain evidence="17 18">NBRC 105200</strain>
    </source>
</reference>
<dbReference type="InterPro" id="IPR038700">
    <property type="entry name" value="Thiol_cytolys_C_sf"/>
</dbReference>
<keyword evidence="8" id="KW-0354">Hemolysis</keyword>
<dbReference type="SUPFAM" id="SSF56978">
    <property type="entry name" value="Perfringolysin"/>
    <property type="match status" value="1"/>
</dbReference>
<dbReference type="PRINTS" id="PR01400">
    <property type="entry name" value="TACYTOLYSIN"/>
</dbReference>
<dbReference type="eggNOG" id="ENOG502Z7ST">
    <property type="taxonomic scope" value="Bacteria"/>
</dbReference>
<dbReference type="GO" id="GO:0031640">
    <property type="term" value="P:killing of cells of another organism"/>
    <property type="evidence" value="ECO:0007669"/>
    <property type="project" value="UniProtKB-KW"/>
</dbReference>